<dbReference type="SUPFAM" id="SSF48403">
    <property type="entry name" value="Ankyrin repeat"/>
    <property type="match status" value="1"/>
</dbReference>
<keyword evidence="2" id="KW-1185">Reference proteome</keyword>
<name>A0A4Z2EWE1_9TELE</name>
<accession>A0A4Z2EWE1</accession>
<proteinExistence type="predicted"/>
<organism evidence="1 2">
    <name type="scientific">Liparis tanakae</name>
    <name type="common">Tanaka's snailfish</name>
    <dbReference type="NCBI Taxonomy" id="230148"/>
    <lineage>
        <taxon>Eukaryota</taxon>
        <taxon>Metazoa</taxon>
        <taxon>Chordata</taxon>
        <taxon>Craniata</taxon>
        <taxon>Vertebrata</taxon>
        <taxon>Euteleostomi</taxon>
        <taxon>Actinopterygii</taxon>
        <taxon>Neopterygii</taxon>
        <taxon>Teleostei</taxon>
        <taxon>Neoteleostei</taxon>
        <taxon>Acanthomorphata</taxon>
        <taxon>Eupercaria</taxon>
        <taxon>Perciformes</taxon>
        <taxon>Cottioidei</taxon>
        <taxon>Cottales</taxon>
        <taxon>Liparidae</taxon>
        <taxon>Liparis</taxon>
    </lineage>
</organism>
<dbReference type="EMBL" id="SRLO01002321">
    <property type="protein sequence ID" value="TNN33195.1"/>
    <property type="molecule type" value="Genomic_DNA"/>
</dbReference>
<dbReference type="Gene3D" id="1.25.40.20">
    <property type="entry name" value="Ankyrin repeat-containing domain"/>
    <property type="match status" value="1"/>
</dbReference>
<dbReference type="OrthoDB" id="10057496at2759"/>
<comment type="caution">
    <text evidence="1">The sequence shown here is derived from an EMBL/GenBank/DDBJ whole genome shotgun (WGS) entry which is preliminary data.</text>
</comment>
<reference evidence="1 2" key="1">
    <citation type="submission" date="2019-03" db="EMBL/GenBank/DDBJ databases">
        <title>First draft genome of Liparis tanakae, snailfish: a comprehensive survey of snailfish specific genes.</title>
        <authorList>
            <person name="Kim W."/>
            <person name="Song I."/>
            <person name="Jeong J.-H."/>
            <person name="Kim D."/>
            <person name="Kim S."/>
            <person name="Ryu S."/>
            <person name="Song J.Y."/>
            <person name="Lee S.K."/>
        </authorList>
    </citation>
    <scope>NUCLEOTIDE SEQUENCE [LARGE SCALE GENOMIC DNA]</scope>
    <source>
        <tissue evidence="1">Muscle</tissue>
    </source>
</reference>
<evidence type="ECO:0000313" key="1">
    <source>
        <dbReference type="EMBL" id="TNN33195.1"/>
    </source>
</evidence>
<sequence>MVLITEEQSKGLKVLENGVSGGEILFRTNKVAMDKPVMSITNVDGNGNECEVSGEDDNDESEVDYRQNYWEDEDEVYQEFEELDFGALPDHSDTQSVASDDSFYPHDNSVASHMYRLPSPDRPKPVSFFKACCNNNTIIVKIMIRQGVTEEEVTETDRNRRVGQLILEQLLNAEGQILEEGSERLVNPTSGLIVACYHGYVDVAMALSQCPYLDVNWQDNEGNTALIIAAQAGKHTPQTFELQDC</sequence>
<protein>
    <submittedName>
        <fullName evidence="1">Ankyrin repeat domain-containing protein 33B</fullName>
    </submittedName>
</protein>
<dbReference type="AlphaFoldDB" id="A0A4Z2EWE1"/>
<dbReference type="InterPro" id="IPR036770">
    <property type="entry name" value="Ankyrin_rpt-contain_sf"/>
</dbReference>
<evidence type="ECO:0000313" key="2">
    <source>
        <dbReference type="Proteomes" id="UP000314294"/>
    </source>
</evidence>
<dbReference type="Proteomes" id="UP000314294">
    <property type="component" value="Unassembled WGS sequence"/>
</dbReference>
<gene>
    <name evidence="1" type="primary">ANKRD33B_0</name>
    <name evidence="1" type="ORF">EYF80_056640</name>
</gene>